<evidence type="ECO:0000313" key="3">
    <source>
        <dbReference type="Proteomes" id="UP000249447"/>
    </source>
</evidence>
<dbReference type="AlphaFoldDB" id="A0A2U9T4H8"/>
<sequence>MPSSNPWSNVSASCRPEPAAQDRFDWRPSPVLVASVLLVGVLAALASLCSDLPPRAARVLAVLALIHAAGAAWREWRRPRLQVVVTAAGRVDVDGRRVGDLAVDWRGALGFMSWGGDRGRRQRRIWLPDTLPAPRRRELRLALMRVRADLDPESVAR</sequence>
<protein>
    <submittedName>
        <fullName evidence="2">Membrane protein</fullName>
    </submittedName>
</protein>
<keyword evidence="1" id="KW-0812">Transmembrane</keyword>
<gene>
    <name evidence="2" type="ORF">C9I47_1722</name>
</gene>
<proteinExistence type="predicted"/>
<evidence type="ECO:0000313" key="2">
    <source>
        <dbReference type="EMBL" id="AWV07411.1"/>
    </source>
</evidence>
<organism evidence="2 3">
    <name type="scientific">Marilutibacter maris</name>
    <dbReference type="NCBI Taxonomy" id="1605891"/>
    <lineage>
        <taxon>Bacteria</taxon>
        <taxon>Pseudomonadati</taxon>
        <taxon>Pseudomonadota</taxon>
        <taxon>Gammaproteobacteria</taxon>
        <taxon>Lysobacterales</taxon>
        <taxon>Lysobacteraceae</taxon>
        <taxon>Marilutibacter</taxon>
    </lineage>
</organism>
<name>A0A2U9T4H8_9GAMM</name>
<dbReference type="EMBL" id="CP029843">
    <property type="protein sequence ID" value="AWV07411.1"/>
    <property type="molecule type" value="Genomic_DNA"/>
</dbReference>
<reference evidence="2 3" key="1">
    <citation type="submission" date="2018-05" db="EMBL/GenBank/DDBJ databases">
        <title>The complete genome of Lysobacter maris HZ9B, a marine bacterium antagonistic against terrestrial plant pathogens.</title>
        <authorList>
            <person name="Zhang X.-Q."/>
        </authorList>
    </citation>
    <scope>NUCLEOTIDE SEQUENCE [LARGE SCALE GENOMIC DNA]</scope>
    <source>
        <strain evidence="2 3">HZ9B</strain>
    </source>
</reference>
<evidence type="ECO:0000256" key="1">
    <source>
        <dbReference type="SAM" id="Phobius"/>
    </source>
</evidence>
<keyword evidence="3" id="KW-1185">Reference proteome</keyword>
<keyword evidence="1" id="KW-1133">Transmembrane helix</keyword>
<dbReference type="KEGG" id="lmb:C9I47_1722"/>
<feature type="transmembrane region" description="Helical" evidence="1">
    <location>
        <begin position="31"/>
        <end position="50"/>
    </location>
</feature>
<accession>A0A2U9T4H8</accession>
<keyword evidence="1" id="KW-0472">Membrane</keyword>
<feature type="transmembrane region" description="Helical" evidence="1">
    <location>
        <begin position="56"/>
        <end position="73"/>
    </location>
</feature>
<dbReference type="Proteomes" id="UP000249447">
    <property type="component" value="Chromosome"/>
</dbReference>